<feature type="region of interest" description="Disordered" evidence="1">
    <location>
        <begin position="154"/>
        <end position="199"/>
    </location>
</feature>
<gene>
    <name evidence="3" type="ORF">SAMN02745206_00365</name>
</gene>
<evidence type="ECO:0000256" key="1">
    <source>
        <dbReference type="SAM" id="MobiDB-lite"/>
    </source>
</evidence>
<reference evidence="4" key="1">
    <citation type="submission" date="2016-11" db="EMBL/GenBank/DDBJ databases">
        <authorList>
            <person name="Varghese N."/>
            <person name="Submissions S."/>
        </authorList>
    </citation>
    <scope>NUCLEOTIDE SEQUENCE [LARGE SCALE GENOMIC DNA]</scope>
    <source>
        <strain evidence="4">DSM 9756</strain>
    </source>
</reference>
<feature type="domain" description="VOC" evidence="2">
    <location>
        <begin position="8"/>
        <end position="136"/>
    </location>
</feature>
<dbReference type="GO" id="GO:0051213">
    <property type="term" value="F:dioxygenase activity"/>
    <property type="evidence" value="ECO:0007669"/>
    <property type="project" value="UniProtKB-KW"/>
</dbReference>
<dbReference type="RefSeq" id="WP_178371872.1">
    <property type="nucleotide sequence ID" value="NZ_FQVB01000004.1"/>
</dbReference>
<protein>
    <submittedName>
        <fullName evidence="3">Catechol 2,3-dioxygenase</fullName>
    </submittedName>
</protein>
<keyword evidence="3" id="KW-0560">Oxidoreductase</keyword>
<dbReference type="STRING" id="1121391.SAMN02745206_00365"/>
<sequence>MKPIRYNGINHLAMVTRDMDATIRFWRDLLGMPLVVAMGRPGYRHYFFSISGTDAIAFFEWPDAAPVDEKDHGVPVRGPVVFDHVSFSLEGADDLWELKARLEAAGFWASEVIDHGFIWSLYSFDPNGIPIEFSYPLPDVDVRRRPRLVDPHPSAVTLEGPDPVGHVWPHPGTPIPEDEKRVYPGEGEKLKDPRALWKR</sequence>
<dbReference type="PROSITE" id="PS51819">
    <property type="entry name" value="VOC"/>
    <property type="match status" value="1"/>
</dbReference>
<dbReference type="Proteomes" id="UP000184076">
    <property type="component" value="Unassembled WGS sequence"/>
</dbReference>
<dbReference type="SUPFAM" id="SSF54593">
    <property type="entry name" value="Glyoxalase/Bleomycin resistance protein/Dihydroxybiphenyl dioxygenase"/>
    <property type="match status" value="1"/>
</dbReference>
<dbReference type="InterPro" id="IPR004360">
    <property type="entry name" value="Glyas_Fos-R_dOase_dom"/>
</dbReference>
<dbReference type="Gene3D" id="3.10.180.10">
    <property type="entry name" value="2,3-Dihydroxybiphenyl 1,2-Dioxygenase, domain 1"/>
    <property type="match status" value="1"/>
</dbReference>
<dbReference type="EMBL" id="FQVB01000004">
    <property type="protein sequence ID" value="SHE47412.1"/>
    <property type="molecule type" value="Genomic_DNA"/>
</dbReference>
<evidence type="ECO:0000313" key="3">
    <source>
        <dbReference type="EMBL" id="SHE47412.1"/>
    </source>
</evidence>
<dbReference type="AlphaFoldDB" id="A0A1M4TSH0"/>
<evidence type="ECO:0000313" key="4">
    <source>
        <dbReference type="Proteomes" id="UP000184076"/>
    </source>
</evidence>
<organism evidence="3 4">
    <name type="scientific">Desulfacinum infernum DSM 9756</name>
    <dbReference type="NCBI Taxonomy" id="1121391"/>
    <lineage>
        <taxon>Bacteria</taxon>
        <taxon>Pseudomonadati</taxon>
        <taxon>Thermodesulfobacteriota</taxon>
        <taxon>Syntrophobacteria</taxon>
        <taxon>Syntrophobacterales</taxon>
        <taxon>Syntrophobacteraceae</taxon>
        <taxon>Desulfacinum</taxon>
    </lineage>
</organism>
<dbReference type="InterPro" id="IPR029068">
    <property type="entry name" value="Glyas_Bleomycin-R_OHBP_Dase"/>
</dbReference>
<evidence type="ECO:0000259" key="2">
    <source>
        <dbReference type="PROSITE" id="PS51819"/>
    </source>
</evidence>
<accession>A0A1M4TSH0</accession>
<name>A0A1M4TSH0_9BACT</name>
<dbReference type="InterPro" id="IPR037523">
    <property type="entry name" value="VOC_core"/>
</dbReference>
<dbReference type="CDD" id="cd06587">
    <property type="entry name" value="VOC"/>
    <property type="match status" value="1"/>
</dbReference>
<keyword evidence="3" id="KW-0223">Dioxygenase</keyword>
<dbReference type="Pfam" id="PF00903">
    <property type="entry name" value="Glyoxalase"/>
    <property type="match status" value="1"/>
</dbReference>
<keyword evidence="4" id="KW-1185">Reference proteome</keyword>
<feature type="compositionally biased region" description="Basic and acidic residues" evidence="1">
    <location>
        <begin position="177"/>
        <end position="199"/>
    </location>
</feature>
<proteinExistence type="predicted"/>